<evidence type="ECO:0000313" key="1">
    <source>
        <dbReference type="EMBL" id="SEF88256.1"/>
    </source>
</evidence>
<evidence type="ECO:0000313" key="2">
    <source>
        <dbReference type="Proteomes" id="UP000236743"/>
    </source>
</evidence>
<name>A0A1H5VMM1_9HYPH</name>
<dbReference type="EMBL" id="FNUY01000002">
    <property type="protein sequence ID" value="SEF88256.1"/>
    <property type="molecule type" value="Genomic_DNA"/>
</dbReference>
<sequence>MSGLKIRLLLCHILRVLPANGKPDLAVGIALVWLKERASVSGRKLIRLAKLTLFATLSCSGVVLAEDSTGSPGDLAKAAQNPVADMISVPFQNNFNFNVGPHKQLQNVLNIQPVIPITLNKDWNLITRWITPVISQPALTVNGDREFGLGDINPSFFFSPKQPTHGIIWGIGPTVVLPTGTDKTLTSGKYSAGPAFVALAIEGPWVVGVLVNNVWSFAGKSNRSTVNAMTLQPFVNYNFHGGWYLTSSPVITANWEAGQGDRWTVPIGGGFGRVFKIGHQPVNAQLAAYYNVAKPSGAADWQLRAQLQFLFPK</sequence>
<dbReference type="AlphaFoldDB" id="A0A1H5VMM1"/>
<organism evidence="1 2">
    <name type="scientific">Bosea lathyri</name>
    <dbReference type="NCBI Taxonomy" id="1036778"/>
    <lineage>
        <taxon>Bacteria</taxon>
        <taxon>Pseudomonadati</taxon>
        <taxon>Pseudomonadota</taxon>
        <taxon>Alphaproteobacteria</taxon>
        <taxon>Hyphomicrobiales</taxon>
        <taxon>Boseaceae</taxon>
        <taxon>Bosea</taxon>
    </lineage>
</organism>
<dbReference type="RefSeq" id="WP_244595462.1">
    <property type="nucleotide sequence ID" value="NZ_FNUY01000002.1"/>
</dbReference>
<dbReference type="Proteomes" id="UP000236743">
    <property type="component" value="Unassembled WGS sequence"/>
</dbReference>
<reference evidence="1 2" key="1">
    <citation type="submission" date="2016-10" db="EMBL/GenBank/DDBJ databases">
        <authorList>
            <person name="de Groot N.N."/>
        </authorList>
    </citation>
    <scope>NUCLEOTIDE SEQUENCE [LARGE SCALE GENOMIC DNA]</scope>
    <source>
        <strain evidence="1 2">DSM 26656</strain>
    </source>
</reference>
<accession>A0A1H5VMM1</accession>
<evidence type="ECO:0008006" key="3">
    <source>
        <dbReference type="Google" id="ProtNLM"/>
    </source>
</evidence>
<proteinExistence type="predicted"/>
<protein>
    <recommendedName>
        <fullName evidence="3">Neuromedin U</fullName>
    </recommendedName>
</protein>
<keyword evidence="2" id="KW-1185">Reference proteome</keyword>
<gene>
    <name evidence="1" type="ORF">SAMN04488115_102354</name>
</gene>